<dbReference type="PANTHER" id="PTHR43840">
    <property type="entry name" value="MITOCHONDRIAL METAL TRANSPORTER 1-RELATED"/>
    <property type="match status" value="1"/>
</dbReference>
<dbReference type="Gene3D" id="3.30.70.1350">
    <property type="entry name" value="Cation efflux protein, cytoplasmic domain"/>
    <property type="match status" value="1"/>
</dbReference>
<accession>A0A8T5USU3</accession>
<comment type="similarity">
    <text evidence="2">Belongs to the cation diffusion facilitator (CDF) transporter (TC 2.A.4) family.</text>
</comment>
<gene>
    <name evidence="10" type="ORF">K8N75_12025</name>
</gene>
<dbReference type="FunFam" id="1.20.1510.10:FF:000006">
    <property type="entry name" value="Divalent cation efflux transporter"/>
    <property type="match status" value="1"/>
</dbReference>
<reference evidence="11" key="1">
    <citation type="journal article" date="2022" name="Microbiol. Resour. Announc.">
        <title>Draft Genome Sequence of a Methanogenic Archaeon from West Spitsbergen Permafrost.</title>
        <authorList>
            <person name="Trubitsyn V."/>
            <person name="Rivkina E."/>
            <person name="Shcherbakova V."/>
        </authorList>
    </citation>
    <scope>NUCLEOTIDE SEQUENCE [LARGE SCALE GENOMIC DNA]</scope>
    <source>
        <strain evidence="11">VT</strain>
    </source>
</reference>
<dbReference type="GO" id="GO:0008324">
    <property type="term" value="F:monoatomic cation transmembrane transporter activity"/>
    <property type="evidence" value="ECO:0007669"/>
    <property type="project" value="InterPro"/>
</dbReference>
<keyword evidence="11" id="KW-1185">Reference proteome</keyword>
<evidence type="ECO:0000313" key="11">
    <source>
        <dbReference type="Proteomes" id="UP000825933"/>
    </source>
</evidence>
<feature type="domain" description="Cation efflux protein cytoplasmic" evidence="9">
    <location>
        <begin position="219"/>
        <end position="294"/>
    </location>
</feature>
<dbReference type="InterPro" id="IPR050291">
    <property type="entry name" value="CDF_Transporter"/>
</dbReference>
<evidence type="ECO:0000256" key="5">
    <source>
        <dbReference type="ARBA" id="ARBA00022989"/>
    </source>
</evidence>
<dbReference type="InterPro" id="IPR027469">
    <property type="entry name" value="Cation_efflux_TMD_sf"/>
</dbReference>
<evidence type="ECO:0000259" key="8">
    <source>
        <dbReference type="Pfam" id="PF01545"/>
    </source>
</evidence>
<dbReference type="Pfam" id="PF01545">
    <property type="entry name" value="Cation_efflux"/>
    <property type="match status" value="1"/>
</dbReference>
<feature type="transmembrane region" description="Helical" evidence="7">
    <location>
        <begin position="20"/>
        <end position="39"/>
    </location>
</feature>
<evidence type="ECO:0000259" key="9">
    <source>
        <dbReference type="Pfam" id="PF16916"/>
    </source>
</evidence>
<dbReference type="EMBL" id="JAIOUQ010000014">
    <property type="protein sequence ID" value="MBZ2166764.1"/>
    <property type="molecule type" value="Genomic_DNA"/>
</dbReference>
<dbReference type="InterPro" id="IPR027470">
    <property type="entry name" value="Cation_efflux_CTD"/>
</dbReference>
<organism evidence="10 11">
    <name type="scientific">Methanobacterium spitsbergense</name>
    <dbReference type="NCBI Taxonomy" id="2874285"/>
    <lineage>
        <taxon>Archaea</taxon>
        <taxon>Methanobacteriati</taxon>
        <taxon>Methanobacteriota</taxon>
        <taxon>Methanomada group</taxon>
        <taxon>Methanobacteria</taxon>
        <taxon>Methanobacteriales</taxon>
        <taxon>Methanobacteriaceae</taxon>
        <taxon>Methanobacterium</taxon>
    </lineage>
</organism>
<feature type="domain" description="Cation efflux protein transmembrane" evidence="8">
    <location>
        <begin position="20"/>
        <end position="213"/>
    </location>
</feature>
<dbReference type="RefSeq" id="WP_223792300.1">
    <property type="nucleotide sequence ID" value="NZ_JAIOUQ010000014.1"/>
</dbReference>
<dbReference type="AlphaFoldDB" id="A0A8T5USU3"/>
<evidence type="ECO:0000256" key="3">
    <source>
        <dbReference type="ARBA" id="ARBA00022448"/>
    </source>
</evidence>
<feature type="transmembrane region" description="Helical" evidence="7">
    <location>
        <begin position="120"/>
        <end position="143"/>
    </location>
</feature>
<evidence type="ECO:0000256" key="2">
    <source>
        <dbReference type="ARBA" id="ARBA00008114"/>
    </source>
</evidence>
<name>A0A8T5USU3_9EURY</name>
<feature type="transmembrane region" description="Helical" evidence="7">
    <location>
        <begin position="87"/>
        <end position="108"/>
    </location>
</feature>
<keyword evidence="3" id="KW-0813">Transport</keyword>
<dbReference type="Gene3D" id="1.20.1510.10">
    <property type="entry name" value="Cation efflux protein transmembrane domain"/>
    <property type="match status" value="1"/>
</dbReference>
<dbReference type="Proteomes" id="UP000825933">
    <property type="component" value="Unassembled WGS sequence"/>
</dbReference>
<dbReference type="NCBIfam" id="TIGR01297">
    <property type="entry name" value="CDF"/>
    <property type="match status" value="1"/>
</dbReference>
<dbReference type="InterPro" id="IPR058533">
    <property type="entry name" value="Cation_efflux_TM"/>
</dbReference>
<dbReference type="PANTHER" id="PTHR43840:SF15">
    <property type="entry name" value="MITOCHONDRIAL METAL TRANSPORTER 1-RELATED"/>
    <property type="match status" value="1"/>
</dbReference>
<comment type="caution">
    <text evidence="10">The sequence shown here is derived from an EMBL/GenBank/DDBJ whole genome shotgun (WGS) entry which is preliminary data.</text>
</comment>
<dbReference type="SUPFAM" id="SSF161111">
    <property type="entry name" value="Cation efflux protein transmembrane domain-like"/>
    <property type="match status" value="1"/>
</dbReference>
<dbReference type="GO" id="GO:0016020">
    <property type="term" value="C:membrane"/>
    <property type="evidence" value="ECO:0007669"/>
    <property type="project" value="UniProtKB-SubCell"/>
</dbReference>
<keyword evidence="4 7" id="KW-0812">Transmembrane</keyword>
<evidence type="ECO:0000256" key="4">
    <source>
        <dbReference type="ARBA" id="ARBA00022692"/>
    </source>
</evidence>
<evidence type="ECO:0000256" key="6">
    <source>
        <dbReference type="ARBA" id="ARBA00023136"/>
    </source>
</evidence>
<keyword evidence="6 7" id="KW-0472">Membrane</keyword>
<evidence type="ECO:0000313" key="10">
    <source>
        <dbReference type="EMBL" id="MBZ2166764.1"/>
    </source>
</evidence>
<comment type="subcellular location">
    <subcellularLocation>
        <location evidence="1">Membrane</location>
        <topology evidence="1">Multi-pass membrane protein</topology>
    </subcellularLocation>
</comment>
<protein>
    <submittedName>
        <fullName evidence="10">Cation diffusion facilitator family transporter</fullName>
    </submittedName>
</protein>
<keyword evidence="5 7" id="KW-1133">Transmembrane helix</keyword>
<dbReference type="InterPro" id="IPR036837">
    <property type="entry name" value="Cation_efflux_CTD_sf"/>
</dbReference>
<evidence type="ECO:0000256" key="1">
    <source>
        <dbReference type="ARBA" id="ARBA00004141"/>
    </source>
</evidence>
<sequence>MVNKLQNVDIRAKVGRKASFVAIFGNIFLTMFNFLVGFLSGSTALVAEGTHTLSDVITSLMAYVGFRIGMRPADEEHLYGHGRAEPIVGLIIVVFLGIVAFEILSEVYKKFMLGEAMTPPGLIAAVMALIGIFINYAMTNYLVKTGKRINSPVLIADGRHQSVDIFSCAAVLIGVIGSRFGFTFLDPIVAIFIAFMVLKTAFQLACDNVNSIMGKLPYPLIVEDVKSVVLSLKDVKGVHDVKINNMGPYSSAELHIELDKDLNLQESHKIAHKVEELIINKIEIIKMVTVHTCPTEDKCEIK</sequence>
<dbReference type="SUPFAM" id="SSF160240">
    <property type="entry name" value="Cation efflux protein cytoplasmic domain-like"/>
    <property type="match status" value="1"/>
</dbReference>
<dbReference type="Pfam" id="PF16916">
    <property type="entry name" value="ZT_dimer"/>
    <property type="match status" value="1"/>
</dbReference>
<evidence type="ECO:0000256" key="7">
    <source>
        <dbReference type="SAM" id="Phobius"/>
    </source>
</evidence>
<dbReference type="InterPro" id="IPR002524">
    <property type="entry name" value="Cation_efflux"/>
</dbReference>
<proteinExistence type="inferred from homology"/>